<dbReference type="Pfam" id="PF02080">
    <property type="entry name" value="TrkA_C"/>
    <property type="match status" value="1"/>
</dbReference>
<dbReference type="OrthoDB" id="9785285at2"/>
<keyword evidence="2" id="KW-0812">Transmembrane</keyword>
<feature type="transmembrane region" description="Helical" evidence="2">
    <location>
        <begin position="30"/>
        <end position="50"/>
    </location>
</feature>
<feature type="transmembrane region" description="Helical" evidence="2">
    <location>
        <begin position="56"/>
        <end position="74"/>
    </location>
</feature>
<evidence type="ECO:0000256" key="1">
    <source>
        <dbReference type="ARBA" id="ARBA00004651"/>
    </source>
</evidence>
<dbReference type="InterPro" id="IPR003148">
    <property type="entry name" value="RCK_N"/>
</dbReference>
<dbReference type="PROSITE" id="PS51201">
    <property type="entry name" value="RCK_N"/>
    <property type="match status" value="1"/>
</dbReference>
<dbReference type="AlphaFoldDB" id="A0A517MUJ5"/>
<keyword evidence="2" id="KW-1133">Transmembrane helix</keyword>
<reference evidence="5 6" key="1">
    <citation type="submission" date="2019-02" db="EMBL/GenBank/DDBJ databases">
        <title>Deep-cultivation of Planctomycetes and their phenomic and genomic characterization uncovers novel biology.</title>
        <authorList>
            <person name="Wiegand S."/>
            <person name="Jogler M."/>
            <person name="Boedeker C."/>
            <person name="Pinto D."/>
            <person name="Vollmers J."/>
            <person name="Rivas-Marin E."/>
            <person name="Kohn T."/>
            <person name="Peeters S.H."/>
            <person name="Heuer A."/>
            <person name="Rast P."/>
            <person name="Oberbeckmann S."/>
            <person name="Bunk B."/>
            <person name="Jeske O."/>
            <person name="Meyerdierks A."/>
            <person name="Storesund J.E."/>
            <person name="Kallscheuer N."/>
            <person name="Luecker S."/>
            <person name="Lage O.M."/>
            <person name="Pohl T."/>
            <person name="Merkel B.J."/>
            <person name="Hornburger P."/>
            <person name="Mueller R.-W."/>
            <person name="Bruemmer F."/>
            <person name="Labrenz M."/>
            <person name="Spormann A.M."/>
            <person name="Op den Camp H."/>
            <person name="Overmann J."/>
            <person name="Amann R."/>
            <person name="Jetten M.S.M."/>
            <person name="Mascher T."/>
            <person name="Medema M.H."/>
            <person name="Devos D.P."/>
            <person name="Kaster A.-K."/>
            <person name="Ovreas L."/>
            <person name="Rohde M."/>
            <person name="Galperin M.Y."/>
            <person name="Jogler C."/>
        </authorList>
    </citation>
    <scope>NUCLEOTIDE SEQUENCE [LARGE SCALE GENOMIC DNA]</scope>
    <source>
        <strain evidence="5 6">HG15A2</strain>
    </source>
</reference>
<dbReference type="PANTHER" id="PTHR43833:SF9">
    <property type="entry name" value="POTASSIUM CHANNEL PROTEIN YUGO-RELATED"/>
    <property type="match status" value="1"/>
</dbReference>
<keyword evidence="5" id="KW-0407">Ion channel</keyword>
<dbReference type="InterPro" id="IPR013099">
    <property type="entry name" value="K_chnl_dom"/>
</dbReference>
<feature type="domain" description="RCK N-terminal" evidence="3">
    <location>
        <begin position="128"/>
        <end position="245"/>
    </location>
</feature>
<gene>
    <name evidence="5" type="primary">kch_1</name>
    <name evidence="5" type="ORF">HG15A2_18450</name>
</gene>
<dbReference type="SUPFAM" id="SSF81324">
    <property type="entry name" value="Voltage-gated potassium channels"/>
    <property type="match status" value="1"/>
</dbReference>
<name>A0A517MUJ5_9BACT</name>
<dbReference type="InterPro" id="IPR036721">
    <property type="entry name" value="RCK_C_sf"/>
</dbReference>
<accession>A0A517MUJ5</accession>
<keyword evidence="5" id="KW-0813">Transport</keyword>
<comment type="subcellular location">
    <subcellularLocation>
        <location evidence="1">Cell membrane</location>
        <topology evidence="1">Multi-pass membrane protein</topology>
    </subcellularLocation>
</comment>
<evidence type="ECO:0000256" key="2">
    <source>
        <dbReference type="SAM" id="Phobius"/>
    </source>
</evidence>
<dbReference type="InterPro" id="IPR036291">
    <property type="entry name" value="NAD(P)-bd_dom_sf"/>
</dbReference>
<dbReference type="SUPFAM" id="SSF51735">
    <property type="entry name" value="NAD(P)-binding Rossmann-fold domains"/>
    <property type="match status" value="1"/>
</dbReference>
<dbReference type="Gene3D" id="1.10.287.70">
    <property type="match status" value="1"/>
</dbReference>
<dbReference type="Gene3D" id="3.40.50.720">
    <property type="entry name" value="NAD(P)-binding Rossmann-like Domain"/>
    <property type="match status" value="1"/>
</dbReference>
<dbReference type="KEGG" id="amob:HG15A2_18450"/>
<dbReference type="EMBL" id="CP036263">
    <property type="protein sequence ID" value="QDS98564.1"/>
    <property type="molecule type" value="Genomic_DNA"/>
</dbReference>
<dbReference type="PANTHER" id="PTHR43833">
    <property type="entry name" value="POTASSIUM CHANNEL PROTEIN 2-RELATED-RELATED"/>
    <property type="match status" value="1"/>
</dbReference>
<keyword evidence="5" id="KW-0406">Ion transport</keyword>
<dbReference type="Pfam" id="PF07885">
    <property type="entry name" value="Ion_trans_2"/>
    <property type="match status" value="1"/>
</dbReference>
<dbReference type="Proteomes" id="UP000319852">
    <property type="component" value="Chromosome"/>
</dbReference>
<proteinExistence type="predicted"/>
<dbReference type="Gene3D" id="3.30.70.1450">
    <property type="entry name" value="Regulator of K+ conductance, C-terminal domain"/>
    <property type="match status" value="1"/>
</dbReference>
<feature type="domain" description="RCK C-terminal" evidence="4">
    <location>
        <begin position="267"/>
        <end position="351"/>
    </location>
</feature>
<keyword evidence="6" id="KW-1185">Reference proteome</keyword>
<evidence type="ECO:0000259" key="4">
    <source>
        <dbReference type="PROSITE" id="PS51202"/>
    </source>
</evidence>
<organism evidence="5 6">
    <name type="scientific">Adhaeretor mobilis</name>
    <dbReference type="NCBI Taxonomy" id="1930276"/>
    <lineage>
        <taxon>Bacteria</taxon>
        <taxon>Pseudomonadati</taxon>
        <taxon>Planctomycetota</taxon>
        <taxon>Planctomycetia</taxon>
        <taxon>Pirellulales</taxon>
        <taxon>Lacipirellulaceae</taxon>
        <taxon>Adhaeretor</taxon>
    </lineage>
</organism>
<dbReference type="GO" id="GO:0005886">
    <property type="term" value="C:plasma membrane"/>
    <property type="evidence" value="ECO:0007669"/>
    <property type="project" value="UniProtKB-SubCell"/>
</dbReference>
<dbReference type="GO" id="GO:0008324">
    <property type="term" value="F:monoatomic cation transmembrane transporter activity"/>
    <property type="evidence" value="ECO:0007669"/>
    <property type="project" value="InterPro"/>
</dbReference>
<protein>
    <submittedName>
        <fullName evidence="5">Voltage-gated potassium channel Kch</fullName>
    </submittedName>
</protein>
<dbReference type="InterPro" id="IPR006037">
    <property type="entry name" value="RCK_C"/>
</dbReference>
<sequence>MQSSPGKPHQQRTNMSTLQNKALSLGIDVAVLRCVLILLGIVTFGTWGFWVTETDWTLWRSLYFTLITITTVGYGDQGLSETGQKFAAIMLLGGIGGFTYSITNLVQLTVNRDQAQARKLLRKTMDWESHVIVCGYGRMGQSICEQLRSGGKDCVVIEDDQEYYELAMENGFPAVHGCASEDESLVAAGIKRANSVITAVTNDAENMYAVVSARDLNPECSIISRAESASAARKMERAGATFVVLPHMMAGESVASAVLHPRLTSAMQSSNNPDDRLTLGEAVVEEGSELLEKTVMEYGKQAGDLVFVAVEREDGQLFMRPRGDQTFEVGDVVICAGRQEDVQAIREVAGGAVAV</sequence>
<evidence type="ECO:0000313" key="6">
    <source>
        <dbReference type="Proteomes" id="UP000319852"/>
    </source>
</evidence>
<dbReference type="SUPFAM" id="SSF116726">
    <property type="entry name" value="TrkA C-terminal domain-like"/>
    <property type="match status" value="1"/>
</dbReference>
<keyword evidence="2" id="KW-0472">Membrane</keyword>
<dbReference type="Pfam" id="PF02254">
    <property type="entry name" value="TrkA_N"/>
    <property type="match status" value="1"/>
</dbReference>
<evidence type="ECO:0000259" key="3">
    <source>
        <dbReference type="PROSITE" id="PS51201"/>
    </source>
</evidence>
<dbReference type="PROSITE" id="PS51202">
    <property type="entry name" value="RCK_C"/>
    <property type="match status" value="1"/>
</dbReference>
<dbReference type="GO" id="GO:0006813">
    <property type="term" value="P:potassium ion transport"/>
    <property type="evidence" value="ECO:0007669"/>
    <property type="project" value="InterPro"/>
</dbReference>
<dbReference type="InterPro" id="IPR050721">
    <property type="entry name" value="Trk_Ktr_HKT_K-transport"/>
</dbReference>
<evidence type="ECO:0000313" key="5">
    <source>
        <dbReference type="EMBL" id="QDS98564.1"/>
    </source>
</evidence>
<feature type="transmembrane region" description="Helical" evidence="2">
    <location>
        <begin position="86"/>
        <end position="106"/>
    </location>
</feature>